<sequence length="376" mass="40323">MQIVDALGEDGLLRYYGFSYGTTLGATIAAMFPDRMDKLLFDGVVNPTEYWAGPTYQAILDTDLTLSAFFAGCIESPELCPLAQISDSAVDLKHRLANLLQTLKYSPLVLGPNNPDNIVTYAAVKAAIVGSMYFPSTWSSLSYQLAAILTANATAYATAPPTPDPFPLSLFPDFSGPEVLDGIACADRALRSENLTDLLPVLARFGEESWIRGDGDVAIATLHCARWKMSSAERYIGSFDDIRTKNPVLIVGNSIDPATPLAGARNLSEGFKGSVLLENDGVGHTTVASPSLCVARHVRAYFVNGTLPAEGTVCESVTSTQPFAFDGSYYEAIKDVGNVTKRSIGGLEQDDGDAALFNAVREFGKGFTRSKMGLRL</sequence>
<comment type="similarity">
    <text evidence="1">Belongs to the peptidase S33 family.</text>
</comment>
<evidence type="ECO:0000313" key="4">
    <source>
        <dbReference type="EMBL" id="KAK5700631.1"/>
    </source>
</evidence>
<evidence type="ECO:0000313" key="5">
    <source>
        <dbReference type="Proteomes" id="UP001310594"/>
    </source>
</evidence>
<protein>
    <recommendedName>
        <fullName evidence="3">Peptidase S33 tripeptidyl aminopeptidase-like C-terminal domain-containing protein</fullName>
    </recommendedName>
</protein>
<gene>
    <name evidence="4" type="ORF">LTR97_005148</name>
</gene>
<accession>A0AAN8A1T1</accession>
<dbReference type="InterPro" id="IPR029058">
    <property type="entry name" value="AB_hydrolase_fold"/>
</dbReference>
<dbReference type="Proteomes" id="UP001310594">
    <property type="component" value="Unassembled WGS sequence"/>
</dbReference>
<dbReference type="EMBL" id="JAVRQU010000007">
    <property type="protein sequence ID" value="KAK5700631.1"/>
    <property type="molecule type" value="Genomic_DNA"/>
</dbReference>
<dbReference type="PANTHER" id="PTHR43248:SF25">
    <property type="entry name" value="AB HYDROLASE-1 DOMAIN-CONTAINING PROTEIN-RELATED"/>
    <property type="match status" value="1"/>
</dbReference>
<proteinExistence type="inferred from homology"/>
<dbReference type="InterPro" id="IPR013595">
    <property type="entry name" value="Pept_S33_TAP-like_C"/>
</dbReference>
<dbReference type="GO" id="GO:0016787">
    <property type="term" value="F:hydrolase activity"/>
    <property type="evidence" value="ECO:0007669"/>
    <property type="project" value="UniProtKB-KW"/>
</dbReference>
<keyword evidence="2" id="KW-0378">Hydrolase</keyword>
<name>A0AAN8A1T1_9PEZI</name>
<dbReference type="Gene3D" id="3.40.50.1820">
    <property type="entry name" value="alpha/beta hydrolase"/>
    <property type="match status" value="1"/>
</dbReference>
<dbReference type="SUPFAM" id="SSF53474">
    <property type="entry name" value="alpha/beta-Hydrolases"/>
    <property type="match status" value="1"/>
</dbReference>
<dbReference type="PANTHER" id="PTHR43248">
    <property type="entry name" value="2-SUCCINYL-6-HYDROXY-2,4-CYCLOHEXADIENE-1-CARBOXYLATE SYNTHASE"/>
    <property type="match status" value="1"/>
</dbReference>
<evidence type="ECO:0000256" key="1">
    <source>
        <dbReference type="ARBA" id="ARBA00010088"/>
    </source>
</evidence>
<reference evidence="4" key="1">
    <citation type="submission" date="2023-08" db="EMBL/GenBank/DDBJ databases">
        <title>Black Yeasts Isolated from many extreme environments.</title>
        <authorList>
            <person name="Coleine C."/>
            <person name="Stajich J.E."/>
            <person name="Selbmann L."/>
        </authorList>
    </citation>
    <scope>NUCLEOTIDE SEQUENCE</scope>
    <source>
        <strain evidence="4">CCFEE 5810</strain>
    </source>
</reference>
<organism evidence="4 5">
    <name type="scientific">Elasticomyces elasticus</name>
    <dbReference type="NCBI Taxonomy" id="574655"/>
    <lineage>
        <taxon>Eukaryota</taxon>
        <taxon>Fungi</taxon>
        <taxon>Dikarya</taxon>
        <taxon>Ascomycota</taxon>
        <taxon>Pezizomycotina</taxon>
        <taxon>Dothideomycetes</taxon>
        <taxon>Dothideomycetidae</taxon>
        <taxon>Mycosphaerellales</taxon>
        <taxon>Teratosphaeriaceae</taxon>
        <taxon>Elasticomyces</taxon>
    </lineage>
</organism>
<evidence type="ECO:0000256" key="2">
    <source>
        <dbReference type="ARBA" id="ARBA00022801"/>
    </source>
</evidence>
<dbReference type="Pfam" id="PF08386">
    <property type="entry name" value="Abhydrolase_4"/>
    <property type="match status" value="1"/>
</dbReference>
<dbReference type="AlphaFoldDB" id="A0AAN8A1T1"/>
<dbReference type="InterPro" id="IPR051601">
    <property type="entry name" value="Serine_prot/Carboxylest_S33"/>
</dbReference>
<feature type="domain" description="Peptidase S33 tripeptidyl aminopeptidase-like C-terminal" evidence="3">
    <location>
        <begin position="218"/>
        <end position="314"/>
    </location>
</feature>
<evidence type="ECO:0000259" key="3">
    <source>
        <dbReference type="Pfam" id="PF08386"/>
    </source>
</evidence>
<comment type="caution">
    <text evidence="4">The sequence shown here is derived from an EMBL/GenBank/DDBJ whole genome shotgun (WGS) entry which is preliminary data.</text>
</comment>